<dbReference type="Proteomes" id="UP001054945">
    <property type="component" value="Unassembled WGS sequence"/>
</dbReference>
<organism evidence="1 2">
    <name type="scientific">Caerostris extrusa</name>
    <name type="common">Bark spider</name>
    <name type="synonym">Caerostris bankana</name>
    <dbReference type="NCBI Taxonomy" id="172846"/>
    <lineage>
        <taxon>Eukaryota</taxon>
        <taxon>Metazoa</taxon>
        <taxon>Ecdysozoa</taxon>
        <taxon>Arthropoda</taxon>
        <taxon>Chelicerata</taxon>
        <taxon>Arachnida</taxon>
        <taxon>Araneae</taxon>
        <taxon>Araneomorphae</taxon>
        <taxon>Entelegynae</taxon>
        <taxon>Araneoidea</taxon>
        <taxon>Araneidae</taxon>
        <taxon>Caerostris</taxon>
    </lineage>
</organism>
<keyword evidence="2" id="KW-1185">Reference proteome</keyword>
<evidence type="ECO:0008006" key="3">
    <source>
        <dbReference type="Google" id="ProtNLM"/>
    </source>
</evidence>
<reference evidence="1 2" key="1">
    <citation type="submission" date="2021-06" db="EMBL/GenBank/DDBJ databases">
        <title>Caerostris extrusa draft genome.</title>
        <authorList>
            <person name="Kono N."/>
            <person name="Arakawa K."/>
        </authorList>
    </citation>
    <scope>NUCLEOTIDE SEQUENCE [LARGE SCALE GENOMIC DNA]</scope>
</reference>
<sequence>MYGITCLSDSMCSFRTGLLWNYLGRRWPFSPEQNIKWEFNQYFSKAEKKDGNSSRTAFKYTPKWKTLPLFPALPSPLIQFRDPPRDSIRSRHVFLIFRTSGENGSEDGSTSGHSES</sequence>
<evidence type="ECO:0000313" key="2">
    <source>
        <dbReference type="Proteomes" id="UP001054945"/>
    </source>
</evidence>
<dbReference type="AlphaFoldDB" id="A0AAV4P5P9"/>
<gene>
    <name evidence="1" type="ORF">CEXT_288061</name>
</gene>
<dbReference type="EMBL" id="BPLR01021618">
    <property type="protein sequence ID" value="GIX91823.1"/>
    <property type="molecule type" value="Genomic_DNA"/>
</dbReference>
<comment type="caution">
    <text evidence="1">The sequence shown here is derived from an EMBL/GenBank/DDBJ whole genome shotgun (WGS) entry which is preliminary data.</text>
</comment>
<accession>A0AAV4P5P9</accession>
<evidence type="ECO:0000313" key="1">
    <source>
        <dbReference type="EMBL" id="GIX91823.1"/>
    </source>
</evidence>
<name>A0AAV4P5P9_CAEEX</name>
<proteinExistence type="predicted"/>
<protein>
    <recommendedName>
        <fullName evidence="3">Ycf15</fullName>
    </recommendedName>
</protein>